<feature type="region of interest" description="Disordered" evidence="9">
    <location>
        <begin position="1"/>
        <end position="27"/>
    </location>
</feature>
<organism evidence="12 13">
    <name type="scientific">Rhodotorula toruloides</name>
    <name type="common">Yeast</name>
    <name type="synonym">Rhodosporidium toruloides</name>
    <dbReference type="NCBI Taxonomy" id="5286"/>
    <lineage>
        <taxon>Eukaryota</taxon>
        <taxon>Fungi</taxon>
        <taxon>Dikarya</taxon>
        <taxon>Basidiomycota</taxon>
        <taxon>Pucciniomycotina</taxon>
        <taxon>Microbotryomycetes</taxon>
        <taxon>Sporidiobolales</taxon>
        <taxon>Sporidiobolaceae</taxon>
        <taxon>Rhodotorula</taxon>
    </lineage>
</organism>
<evidence type="ECO:0000313" key="12">
    <source>
        <dbReference type="EMBL" id="GEM10008.1"/>
    </source>
</evidence>
<feature type="transmembrane region" description="Helical" evidence="10">
    <location>
        <begin position="424"/>
        <end position="445"/>
    </location>
</feature>
<feature type="domain" description="Potassium channel" evidence="11">
    <location>
        <begin position="202"/>
        <end position="269"/>
    </location>
</feature>
<evidence type="ECO:0000256" key="2">
    <source>
        <dbReference type="ARBA" id="ARBA00022448"/>
    </source>
</evidence>
<comment type="similarity">
    <text evidence="8">Belongs to the two pore domain potassium channel (TC 1.A.1.8) family.</text>
</comment>
<dbReference type="GO" id="GO:0022841">
    <property type="term" value="F:potassium ion leak channel activity"/>
    <property type="evidence" value="ECO:0007669"/>
    <property type="project" value="TreeGrafter"/>
</dbReference>
<feature type="compositionally biased region" description="Acidic residues" evidence="9">
    <location>
        <begin position="320"/>
        <end position="337"/>
    </location>
</feature>
<dbReference type="GO" id="GO:0030322">
    <property type="term" value="P:stabilization of membrane potential"/>
    <property type="evidence" value="ECO:0007669"/>
    <property type="project" value="TreeGrafter"/>
</dbReference>
<name>A0A511KI15_RHOTO</name>
<dbReference type="GO" id="GO:0005886">
    <property type="term" value="C:plasma membrane"/>
    <property type="evidence" value="ECO:0007669"/>
    <property type="project" value="TreeGrafter"/>
</dbReference>
<dbReference type="InterPro" id="IPR003280">
    <property type="entry name" value="2pore_dom_K_chnl"/>
</dbReference>
<feature type="transmembrane region" description="Helical" evidence="10">
    <location>
        <begin position="370"/>
        <end position="388"/>
    </location>
</feature>
<feature type="compositionally biased region" description="Basic and acidic residues" evidence="9">
    <location>
        <begin position="338"/>
        <end position="348"/>
    </location>
</feature>
<dbReference type="PRINTS" id="PR01333">
    <property type="entry name" value="2POREKCHANEL"/>
</dbReference>
<gene>
    <name evidence="12" type="ORF">Rt10032_c09g4025</name>
</gene>
<evidence type="ECO:0000256" key="1">
    <source>
        <dbReference type="ARBA" id="ARBA00004141"/>
    </source>
</evidence>
<dbReference type="Pfam" id="PF07885">
    <property type="entry name" value="Ion_trans_2"/>
    <property type="match status" value="2"/>
</dbReference>
<keyword evidence="2 8" id="KW-0813">Transport</keyword>
<feature type="transmembrane region" description="Helical" evidence="10">
    <location>
        <begin position="81"/>
        <end position="102"/>
    </location>
</feature>
<dbReference type="Gene3D" id="1.10.287.70">
    <property type="match status" value="2"/>
</dbReference>
<feature type="transmembrane region" description="Helical" evidence="10">
    <location>
        <begin position="248"/>
        <end position="267"/>
    </location>
</feature>
<feature type="region of interest" description="Disordered" evidence="9">
    <location>
        <begin position="473"/>
        <end position="558"/>
    </location>
</feature>
<evidence type="ECO:0000256" key="4">
    <source>
        <dbReference type="ARBA" id="ARBA00022989"/>
    </source>
</evidence>
<feature type="compositionally biased region" description="Acidic residues" evidence="9">
    <location>
        <begin position="514"/>
        <end position="524"/>
    </location>
</feature>
<feature type="region of interest" description="Disordered" evidence="9">
    <location>
        <begin position="316"/>
        <end position="348"/>
    </location>
</feature>
<dbReference type="AlphaFoldDB" id="A0A511KI15"/>
<feature type="transmembrane region" description="Helical" evidence="10">
    <location>
        <begin position="114"/>
        <end position="138"/>
    </location>
</feature>
<evidence type="ECO:0000256" key="10">
    <source>
        <dbReference type="SAM" id="Phobius"/>
    </source>
</evidence>
<proteinExistence type="inferred from homology"/>
<comment type="subcellular location">
    <subcellularLocation>
        <location evidence="1">Membrane</location>
        <topology evidence="1">Multi-pass membrane protein</topology>
    </subcellularLocation>
</comment>
<evidence type="ECO:0000256" key="8">
    <source>
        <dbReference type="RuleBase" id="RU003857"/>
    </source>
</evidence>
<evidence type="ECO:0000256" key="9">
    <source>
        <dbReference type="SAM" id="MobiDB-lite"/>
    </source>
</evidence>
<evidence type="ECO:0000256" key="6">
    <source>
        <dbReference type="ARBA" id="ARBA00023136"/>
    </source>
</evidence>
<evidence type="ECO:0000256" key="7">
    <source>
        <dbReference type="ARBA" id="ARBA00023303"/>
    </source>
</evidence>
<keyword evidence="7 8" id="KW-0407">Ion channel</keyword>
<keyword evidence="6 10" id="KW-0472">Membrane</keyword>
<keyword evidence="3 8" id="KW-0812">Transmembrane</keyword>
<dbReference type="PANTHER" id="PTHR11003">
    <property type="entry name" value="POTASSIUM CHANNEL, SUBFAMILY K"/>
    <property type="match status" value="1"/>
</dbReference>
<dbReference type="OrthoDB" id="297496at2759"/>
<evidence type="ECO:0000256" key="5">
    <source>
        <dbReference type="ARBA" id="ARBA00023065"/>
    </source>
</evidence>
<dbReference type="Proteomes" id="UP000321518">
    <property type="component" value="Unassembled WGS sequence"/>
</dbReference>
<evidence type="ECO:0000259" key="11">
    <source>
        <dbReference type="Pfam" id="PF07885"/>
    </source>
</evidence>
<keyword evidence="4 10" id="KW-1133">Transmembrane helix</keyword>
<keyword evidence="5 8" id="KW-0406">Ion transport</keyword>
<dbReference type="GO" id="GO:0015271">
    <property type="term" value="F:outward rectifier potassium channel activity"/>
    <property type="evidence" value="ECO:0007669"/>
    <property type="project" value="TreeGrafter"/>
</dbReference>
<feature type="domain" description="Potassium channel" evidence="11">
    <location>
        <begin position="377"/>
        <end position="448"/>
    </location>
</feature>
<dbReference type="InterPro" id="IPR013099">
    <property type="entry name" value="K_chnl_dom"/>
</dbReference>
<protein>
    <submittedName>
        <fullName evidence="12">Potassium channel subfamily K, other eukaryote</fullName>
    </submittedName>
</protein>
<feature type="compositionally biased region" description="Basic and acidic residues" evidence="9">
    <location>
        <begin position="525"/>
        <end position="558"/>
    </location>
</feature>
<sequence>MHASLEIVHERAHPRHRKWRTAEERKRAEAERQKQVAQRISSLVAQLLAPLTPLFSLPGLTEHWYVRRDASGFIVESKPDPPLIIAAGATTLTVAILANLSILSRLVDTQPRFFTFSTIFLLSIHCTVNFVALCVFGLEHAKPDGFYLSTAFWLSATSGIVALVSIVALLIDGNLTRWYREGGVGVTNKQRSLIVCFDSFVGLLLIGSVCFRYLITGATYLDTVYLCIQSFLTVGFGDVTLNTTGSQVFSLFLNTVGILNFALLVTFTRSTALEAMEEQYKTQERIIASRLRERGAVSRLFADILSFLTCGLVHSRGQQEEEQDAEDERHEEEEQGSDDGKKDDQGDQRRYEDAIIELRKERDREFRSQIVVTFSLFLVFWLVGAAVFAKLEGWSYWIAFYFVYVMATSIGYGDYSPQTQGGRAFFCVWAIGGAGVLTVLFSILADAYSQRFKKIFQHNIISTAFFKIFGHPPSHDDSSDEESQHPQSRMSGLPMPPSSRRESEEKVNVFPPEDGSDGMSEEEEEKRGGSMEERKGRMEKDECCGSEEQGQHKDGAAKKERELGLKFLDLLGDTKRHLDHLIVSDSDAKDKQVNRVVRSLMQKENFSRANWERVEKNQDFKEFLCLFPLGLV</sequence>
<dbReference type="EMBL" id="BJWK01000009">
    <property type="protein sequence ID" value="GEM10008.1"/>
    <property type="molecule type" value="Genomic_DNA"/>
</dbReference>
<evidence type="ECO:0000256" key="3">
    <source>
        <dbReference type="ARBA" id="ARBA00022692"/>
    </source>
</evidence>
<comment type="caution">
    <text evidence="12">The sequence shown here is derived from an EMBL/GenBank/DDBJ whole genome shotgun (WGS) entry which is preliminary data.</text>
</comment>
<dbReference type="SUPFAM" id="SSF81324">
    <property type="entry name" value="Voltage-gated potassium channels"/>
    <property type="match status" value="2"/>
</dbReference>
<dbReference type="PANTHER" id="PTHR11003:SF291">
    <property type="entry name" value="IP11374P"/>
    <property type="match status" value="1"/>
</dbReference>
<feature type="transmembrane region" description="Helical" evidence="10">
    <location>
        <begin position="192"/>
        <end position="215"/>
    </location>
</feature>
<evidence type="ECO:0000313" key="13">
    <source>
        <dbReference type="Proteomes" id="UP000321518"/>
    </source>
</evidence>
<feature type="transmembrane region" description="Helical" evidence="10">
    <location>
        <begin position="150"/>
        <end position="171"/>
    </location>
</feature>
<feature type="transmembrane region" description="Helical" evidence="10">
    <location>
        <begin position="394"/>
        <end position="412"/>
    </location>
</feature>
<reference evidence="12 13" key="1">
    <citation type="submission" date="2019-07" db="EMBL/GenBank/DDBJ databases">
        <title>Rhodotorula toruloides NBRC10032 genome sequencing.</title>
        <authorList>
            <person name="Shida Y."/>
            <person name="Takaku H."/>
            <person name="Ogasawara W."/>
            <person name="Mori K."/>
        </authorList>
    </citation>
    <scope>NUCLEOTIDE SEQUENCE [LARGE SCALE GENOMIC DNA]</scope>
    <source>
        <strain evidence="12 13">NBRC10032</strain>
    </source>
</reference>
<accession>A0A511KI15</accession>
<feature type="transmembrane region" description="Helical" evidence="10">
    <location>
        <begin position="40"/>
        <end position="61"/>
    </location>
</feature>